<dbReference type="Proteomes" id="UP000319040">
    <property type="component" value="Unassembled WGS sequence"/>
</dbReference>
<dbReference type="SUPFAM" id="SSF50998">
    <property type="entry name" value="Quinoprotein alcohol dehydrogenase-like"/>
    <property type="match status" value="1"/>
</dbReference>
<dbReference type="InterPro" id="IPR015943">
    <property type="entry name" value="WD40/YVTN_repeat-like_dom_sf"/>
</dbReference>
<evidence type="ECO:0000256" key="1">
    <source>
        <dbReference type="SAM" id="Coils"/>
    </source>
</evidence>
<accession>A0A521AZS3</accession>
<organism evidence="4 5">
    <name type="scientific">Saccharicrinis carchari</name>
    <dbReference type="NCBI Taxonomy" id="1168039"/>
    <lineage>
        <taxon>Bacteria</taxon>
        <taxon>Pseudomonadati</taxon>
        <taxon>Bacteroidota</taxon>
        <taxon>Bacteroidia</taxon>
        <taxon>Marinilabiliales</taxon>
        <taxon>Marinilabiliaceae</taxon>
        <taxon>Saccharicrinis</taxon>
    </lineage>
</organism>
<dbReference type="SMART" id="SM00421">
    <property type="entry name" value="HTH_LUXR"/>
    <property type="match status" value="1"/>
</dbReference>
<dbReference type="GO" id="GO:0003677">
    <property type="term" value="F:DNA binding"/>
    <property type="evidence" value="ECO:0007669"/>
    <property type="project" value="UniProtKB-KW"/>
</dbReference>
<name>A0A521AZS3_SACCC</name>
<dbReference type="SUPFAM" id="SSF46894">
    <property type="entry name" value="C-terminal effector domain of the bipartite response regulators"/>
    <property type="match status" value="1"/>
</dbReference>
<evidence type="ECO:0000313" key="5">
    <source>
        <dbReference type="Proteomes" id="UP000319040"/>
    </source>
</evidence>
<keyword evidence="5" id="KW-1185">Reference proteome</keyword>
<feature type="coiled-coil region" evidence="1">
    <location>
        <begin position="814"/>
        <end position="876"/>
    </location>
</feature>
<dbReference type="InterPro" id="IPR011123">
    <property type="entry name" value="Y_Y_Y"/>
</dbReference>
<dbReference type="AlphaFoldDB" id="A0A521AZS3"/>
<dbReference type="GO" id="GO:0006355">
    <property type="term" value="P:regulation of DNA-templated transcription"/>
    <property type="evidence" value="ECO:0007669"/>
    <property type="project" value="InterPro"/>
</dbReference>
<dbReference type="InterPro" id="IPR000792">
    <property type="entry name" value="Tscrpt_reg_LuxR_C"/>
</dbReference>
<dbReference type="Gene3D" id="2.60.40.10">
    <property type="entry name" value="Immunoglobulins"/>
    <property type="match status" value="1"/>
</dbReference>
<feature type="domain" description="HTH luxR-type" evidence="3">
    <location>
        <begin position="918"/>
        <end position="975"/>
    </location>
</feature>
<dbReference type="InterPro" id="IPR016032">
    <property type="entry name" value="Sig_transdc_resp-reg_C-effctor"/>
</dbReference>
<keyword evidence="1" id="KW-0175">Coiled coil</keyword>
<reference evidence="4 5" key="1">
    <citation type="submission" date="2017-05" db="EMBL/GenBank/DDBJ databases">
        <authorList>
            <person name="Varghese N."/>
            <person name="Submissions S."/>
        </authorList>
    </citation>
    <scope>NUCLEOTIDE SEQUENCE [LARGE SCALE GENOMIC DNA]</scope>
    <source>
        <strain evidence="4 5">DSM 27040</strain>
    </source>
</reference>
<protein>
    <submittedName>
        <fullName evidence="4">DNA-binding transcriptional regulator, CsgD family</fullName>
    </submittedName>
</protein>
<dbReference type="InterPro" id="IPR013783">
    <property type="entry name" value="Ig-like_fold"/>
</dbReference>
<keyword evidence="2" id="KW-1133">Transmembrane helix</keyword>
<keyword evidence="2" id="KW-0812">Transmembrane</keyword>
<sequence>MSSFDYFKIVHAIPSVKWLKVLSFFLLHFYGQSLLRAGELVINGTPPIIHFSHADYNGDPQFWAACQDHNGVMYFGNNDGVLIFEGENWTKVHLPNNSSVRSLLVSEDGVVFAGGFNEFGRVERDMYGQYHYVSMVHLVRPENRNFTNIWSIHELNNTLIFRSFSQIITFQNQKVSIIQASNNYHHSEVHHGQLFIHDDTSIQLLDVATTSYTKLFETSKLGGEDYLAMLPADNDQSFYILTKQGSIYEWSFNQASPHLITRVLPKNATNRLTCAIKTKSKDIYIGTLSENIQRWTIHKGRLKYNTNFPETQDNTVLALYESQEGNIWIMLNQGLDYVNLKSPLTNLFKNASISDVLFYKNKLYLATNQGVFVSSEKTLPYNFSQNDFTKIPGVEGQAWHLQVINEQILCSHDRGIFIIDETSATQIKSDNGVWKLHPVTDTPMHYFICEYDGLSLIEATEQNNFIFKQKIQGFEESGRDIMSTDEKNVYWICHGYKGVFRIKTDADHTHIVSLEHYTDKNGLPSSYNVNVHQWKDELVFTTNKGIFSFNENNKNFEPHARLNSILGTEKNIRQIITKGAIVWVIIDTELAYFNSSLDTPVIIRAPFLSLKNTFNRSLECIVPITENNVLIGTSLGLFAYHEQKEAAKDTVALQFSSISCTIKDSTFLLPIESLETPEQLPFNSTEIKFCYSSPLFQDKTNVQYSYLLEGHKRSWSEWKNASTINFNHLNSGNYTLRVKARSMSGEYSSETQYNFTIAPIWYRTPTAYFIWVITIISLLFWLLHIIKRIIRYEKEKTQKEERKLQRVLELELHQLKLEKEHQIVLKNKKKLEEDVINKSKELVNYTMLLSKKHELMTEIQKELKEINNIARNETIKTHLKKLFRRIETSLNDEQFLLLFETHFERVHENFFKSLKKVCPDLTQKELRLSALIKMELSNKEIANIQGISVRGIETARYRLRKKINISSDEHFASFFNKISDNI</sequence>
<evidence type="ECO:0000259" key="3">
    <source>
        <dbReference type="SMART" id="SM00421"/>
    </source>
</evidence>
<gene>
    <name evidence="4" type="ORF">SAMN06265379_101546</name>
</gene>
<keyword evidence="4" id="KW-0238">DNA-binding</keyword>
<dbReference type="InterPro" id="IPR011047">
    <property type="entry name" value="Quinoprotein_ADH-like_sf"/>
</dbReference>
<dbReference type="EMBL" id="FXTB01000001">
    <property type="protein sequence ID" value="SMO40289.1"/>
    <property type="molecule type" value="Genomic_DNA"/>
</dbReference>
<dbReference type="Gene3D" id="1.10.10.10">
    <property type="entry name" value="Winged helix-like DNA-binding domain superfamily/Winged helix DNA-binding domain"/>
    <property type="match status" value="1"/>
</dbReference>
<proteinExistence type="predicted"/>
<evidence type="ECO:0000256" key="2">
    <source>
        <dbReference type="SAM" id="Phobius"/>
    </source>
</evidence>
<dbReference type="Gene3D" id="2.130.10.10">
    <property type="entry name" value="YVTN repeat-like/Quinoprotein amine dehydrogenase"/>
    <property type="match status" value="2"/>
</dbReference>
<dbReference type="Pfam" id="PF07495">
    <property type="entry name" value="Y_Y_Y"/>
    <property type="match status" value="1"/>
</dbReference>
<keyword evidence="2" id="KW-0472">Membrane</keyword>
<feature type="transmembrane region" description="Helical" evidence="2">
    <location>
        <begin position="768"/>
        <end position="786"/>
    </location>
</feature>
<evidence type="ECO:0000313" key="4">
    <source>
        <dbReference type="EMBL" id="SMO40289.1"/>
    </source>
</evidence>
<dbReference type="InterPro" id="IPR036388">
    <property type="entry name" value="WH-like_DNA-bd_sf"/>
</dbReference>